<protein>
    <submittedName>
        <fullName evidence="2">Uncharacterized protein</fullName>
    </submittedName>
</protein>
<reference evidence="3" key="1">
    <citation type="journal article" date="2014" name="Nat. Commun.">
        <title>Genomic adaptations of the halophilic Dead Sea filamentous fungus Eurotium rubrum.</title>
        <authorList>
            <person name="Kis-Papo T."/>
            <person name="Weig A.R."/>
            <person name="Riley R."/>
            <person name="Persoh D."/>
            <person name="Salamov A."/>
            <person name="Sun H."/>
            <person name="Lipzen A."/>
            <person name="Wasser S.P."/>
            <person name="Rambold G."/>
            <person name="Grigoriev I.V."/>
            <person name="Nevo E."/>
        </authorList>
    </citation>
    <scope>NUCLEOTIDE SEQUENCE [LARGE SCALE GENOMIC DNA]</scope>
    <source>
        <strain evidence="3">CBS 135680</strain>
    </source>
</reference>
<evidence type="ECO:0000313" key="2">
    <source>
        <dbReference type="EMBL" id="EYE96488.1"/>
    </source>
</evidence>
<dbReference type="Gene3D" id="1.25.40.20">
    <property type="entry name" value="Ankyrin repeat-containing domain"/>
    <property type="match status" value="1"/>
</dbReference>
<keyword evidence="1" id="KW-0040">ANK repeat</keyword>
<dbReference type="SUPFAM" id="SSF48403">
    <property type="entry name" value="Ankyrin repeat"/>
    <property type="match status" value="1"/>
</dbReference>
<dbReference type="InterPro" id="IPR002110">
    <property type="entry name" value="Ankyrin_rpt"/>
</dbReference>
<dbReference type="PROSITE" id="PS50088">
    <property type="entry name" value="ANK_REPEAT"/>
    <property type="match status" value="1"/>
</dbReference>
<dbReference type="RefSeq" id="XP_040640176.1">
    <property type="nucleotide sequence ID" value="XM_040778849.1"/>
</dbReference>
<name>A0A017SHS2_ASPRC</name>
<sequence length="251" mass="28022">MGMTKLLLKHIDVNSKVSGNYHEHDSRMVTAAACGITDLLQLVLDKDPGSYSGIPWGKRRFISDQRTSLLLKSVRSGHKGVVALLIYYGTEPYGTVSQNPLLEAVPRNHADIVQLFLDRGRNFKLKNHGHFSFFGRRMFYKDLCSIGMVALFHVIKTPSIFRLLLDRGIYISSESTATIVLRTENARSGSKELSGMLREKSYLVETPEEHHAYTSLSAGVPEADNLRLISSFNPTAPYVMDILLCAIHVAI</sequence>
<dbReference type="OrthoDB" id="341259at2759"/>
<dbReference type="Proteomes" id="UP000019804">
    <property type="component" value="Unassembled WGS sequence"/>
</dbReference>
<dbReference type="GeneID" id="63693973"/>
<gene>
    <name evidence="2" type="ORF">EURHEDRAFT_376422</name>
</gene>
<organism evidence="2 3">
    <name type="scientific">Aspergillus ruber (strain CBS 135680)</name>
    <dbReference type="NCBI Taxonomy" id="1388766"/>
    <lineage>
        <taxon>Eukaryota</taxon>
        <taxon>Fungi</taxon>
        <taxon>Dikarya</taxon>
        <taxon>Ascomycota</taxon>
        <taxon>Pezizomycotina</taxon>
        <taxon>Eurotiomycetes</taxon>
        <taxon>Eurotiomycetidae</taxon>
        <taxon>Eurotiales</taxon>
        <taxon>Aspergillaceae</taxon>
        <taxon>Aspergillus</taxon>
        <taxon>Aspergillus subgen. Aspergillus</taxon>
    </lineage>
</organism>
<accession>A0A017SHS2</accession>
<evidence type="ECO:0000256" key="1">
    <source>
        <dbReference type="PROSITE-ProRule" id="PRU00023"/>
    </source>
</evidence>
<dbReference type="EMBL" id="KK088418">
    <property type="protein sequence ID" value="EYE96488.1"/>
    <property type="molecule type" value="Genomic_DNA"/>
</dbReference>
<dbReference type="InterPro" id="IPR036770">
    <property type="entry name" value="Ankyrin_rpt-contain_sf"/>
</dbReference>
<proteinExistence type="predicted"/>
<feature type="repeat" description="ANK" evidence="1">
    <location>
        <begin position="96"/>
        <end position="128"/>
    </location>
</feature>
<dbReference type="AlphaFoldDB" id="A0A017SHS2"/>
<dbReference type="HOGENOM" id="CLU_1106909_0_0_1"/>
<keyword evidence="3" id="KW-1185">Reference proteome</keyword>
<evidence type="ECO:0000313" key="3">
    <source>
        <dbReference type="Proteomes" id="UP000019804"/>
    </source>
</evidence>